<evidence type="ECO:0000313" key="10">
    <source>
        <dbReference type="EMBL" id="MCS5708984.1"/>
    </source>
</evidence>
<dbReference type="GO" id="GO:0017038">
    <property type="term" value="P:protein import"/>
    <property type="evidence" value="ECO:0007669"/>
    <property type="project" value="TreeGrafter"/>
</dbReference>
<keyword evidence="5 7" id="KW-0472">Membrane</keyword>
<evidence type="ECO:0000259" key="8">
    <source>
        <dbReference type="Pfam" id="PF01618"/>
    </source>
</evidence>
<dbReference type="RefSeq" id="WP_200953420.1">
    <property type="nucleotide sequence ID" value="NZ_LKHV02000001.1"/>
</dbReference>
<evidence type="ECO:0000313" key="11">
    <source>
        <dbReference type="Proteomes" id="UP000051494"/>
    </source>
</evidence>
<feature type="domain" description="MotA/TolQ/ExbB proton channel" evidence="8">
    <location>
        <begin position="67"/>
        <end position="186"/>
    </location>
</feature>
<reference evidence="10" key="3">
    <citation type="submission" date="2021-06" db="EMBL/GenBank/DDBJ databases">
        <title>Genomic Description and Analysis of Intracellular Bacteria, Candidatus Berkiella cookevillensis and Candidatus Berkiella aquae.</title>
        <authorList>
            <person name="Kidane D.T."/>
            <person name="Mehari Y.T."/>
            <person name="Rice F.C."/>
            <person name="Arivett B.A."/>
            <person name="Farone A.L."/>
            <person name="Berk S.G."/>
            <person name="Farone M.B."/>
        </authorList>
    </citation>
    <scope>NUCLEOTIDE SEQUENCE</scope>
    <source>
        <strain evidence="10">CC99</strain>
    </source>
</reference>
<feature type="transmembrane region" description="Helical" evidence="7">
    <location>
        <begin position="105"/>
        <end position="129"/>
    </location>
</feature>
<keyword evidence="11" id="KW-1185">Reference proteome</keyword>
<feature type="transmembrane region" description="Helical" evidence="7">
    <location>
        <begin position="149"/>
        <end position="170"/>
    </location>
</feature>
<accession>A0A0Q9YPV4</accession>
<dbReference type="STRING" id="437022.CC99x_00899"/>
<keyword evidence="6" id="KW-0813">Transport</keyword>
<evidence type="ECO:0000313" key="9">
    <source>
        <dbReference type="EMBL" id="KRG19370.1"/>
    </source>
</evidence>
<reference evidence="10" key="2">
    <citation type="journal article" date="2016" name="Genome Announc.">
        <title>Draft Genome Sequences of Two Novel Amoeba-Resistant Intranuclear Bacteria, 'Candidatus Berkiella cookevillensis' and 'Candidatus Berkiella aquae'.</title>
        <authorList>
            <person name="Mehari Y.T."/>
            <person name="Arivett B.A."/>
            <person name="Farone A.L."/>
            <person name="Gunderson J.H."/>
            <person name="Farone M.B."/>
        </authorList>
    </citation>
    <scope>NUCLEOTIDE SEQUENCE</scope>
    <source>
        <strain evidence="10">CC99</strain>
    </source>
</reference>
<sequence length="208" mass="22920">MLVLFQSGGWLMWPLLVCSIISLAIVVERAWTLRETNILPPDLVKSILSELSKKNQTVHLPNLAYNSPLGIILAVGLKYSENGVSIMRVRMEEQGRQVVMRLEKYLNALGTIASVSPLLGLLGTVMGMINIFTALNLHETANTEVLAGGIAQALLTTAFGLSIAIPSLMFHRHFQRKIDELSVKLENESLLLIDGLKAIVPRQKKVII</sequence>
<feature type="transmembrane region" description="Helical" evidence="7">
    <location>
        <begin position="12"/>
        <end position="31"/>
    </location>
</feature>
<evidence type="ECO:0000256" key="7">
    <source>
        <dbReference type="SAM" id="Phobius"/>
    </source>
</evidence>
<comment type="caution">
    <text evidence="9">The sequence shown here is derived from an EMBL/GenBank/DDBJ whole genome shotgun (WGS) entry which is preliminary data.</text>
</comment>
<evidence type="ECO:0000256" key="1">
    <source>
        <dbReference type="ARBA" id="ARBA00004651"/>
    </source>
</evidence>
<comment type="similarity">
    <text evidence="6">Belongs to the exbB/tolQ family.</text>
</comment>
<dbReference type="Pfam" id="PF01618">
    <property type="entry name" value="MotA_ExbB"/>
    <property type="match status" value="1"/>
</dbReference>
<dbReference type="GO" id="GO:0005886">
    <property type="term" value="C:plasma membrane"/>
    <property type="evidence" value="ECO:0007669"/>
    <property type="project" value="UniProtKB-SubCell"/>
</dbReference>
<evidence type="ECO:0000256" key="3">
    <source>
        <dbReference type="ARBA" id="ARBA00022692"/>
    </source>
</evidence>
<gene>
    <name evidence="9" type="primary">exbB_1</name>
    <name evidence="10" type="ORF">CC99x_008725</name>
    <name evidence="9" type="ORF">CC99x_00899</name>
</gene>
<dbReference type="EMBL" id="LKHV02000001">
    <property type="protein sequence ID" value="MCS5708984.1"/>
    <property type="molecule type" value="Genomic_DNA"/>
</dbReference>
<keyword evidence="6" id="KW-0653">Protein transport</keyword>
<reference evidence="9" key="1">
    <citation type="submission" date="2015-09" db="EMBL/GenBank/DDBJ databases">
        <title>Draft Genome Sequences of Two Novel Amoeba-resistant Intranuclear Bacteria, Candidatus Berkiella cookevillensis and Candidatus Berkiella aquae.</title>
        <authorList>
            <person name="Mehari Y.T."/>
            <person name="Arivett B.A."/>
            <person name="Farone A.L."/>
            <person name="Gunderson J.H."/>
            <person name="Farone M.B."/>
        </authorList>
    </citation>
    <scope>NUCLEOTIDE SEQUENCE [LARGE SCALE GENOMIC DNA]</scope>
    <source>
        <strain evidence="9">CC99</strain>
    </source>
</reference>
<evidence type="ECO:0000256" key="6">
    <source>
        <dbReference type="RuleBase" id="RU004057"/>
    </source>
</evidence>
<name>A0A0Q9YPV4_9GAMM</name>
<keyword evidence="4 7" id="KW-1133">Transmembrane helix</keyword>
<organism evidence="9">
    <name type="scientific">Candidatus Berkiella cookevillensis</name>
    <dbReference type="NCBI Taxonomy" id="437022"/>
    <lineage>
        <taxon>Bacteria</taxon>
        <taxon>Pseudomonadati</taxon>
        <taxon>Pseudomonadota</taxon>
        <taxon>Gammaproteobacteria</taxon>
        <taxon>Candidatus Berkiellales</taxon>
        <taxon>Candidatus Berkiellaceae</taxon>
        <taxon>Candidatus Berkiella</taxon>
    </lineage>
</organism>
<dbReference type="PANTHER" id="PTHR30625">
    <property type="entry name" value="PROTEIN TOLQ"/>
    <property type="match status" value="1"/>
</dbReference>
<dbReference type="EMBL" id="LKHV01000003">
    <property type="protein sequence ID" value="KRG19370.1"/>
    <property type="molecule type" value="Genomic_DNA"/>
</dbReference>
<dbReference type="InterPro" id="IPR050790">
    <property type="entry name" value="ExbB/TolQ_transport"/>
</dbReference>
<evidence type="ECO:0000256" key="4">
    <source>
        <dbReference type="ARBA" id="ARBA00022989"/>
    </source>
</evidence>
<keyword evidence="2" id="KW-1003">Cell membrane</keyword>
<protein>
    <submittedName>
        <fullName evidence="9">Biopolymer transport protein ExbB</fullName>
    </submittedName>
    <submittedName>
        <fullName evidence="10">MotA/TolQ/ExbB proton channel family protein</fullName>
    </submittedName>
</protein>
<dbReference type="InterPro" id="IPR002898">
    <property type="entry name" value="MotA_ExbB_proton_chnl"/>
</dbReference>
<evidence type="ECO:0000256" key="5">
    <source>
        <dbReference type="ARBA" id="ARBA00023136"/>
    </source>
</evidence>
<comment type="subcellular location">
    <subcellularLocation>
        <location evidence="1">Cell membrane</location>
        <topology evidence="1">Multi-pass membrane protein</topology>
    </subcellularLocation>
    <subcellularLocation>
        <location evidence="6">Membrane</location>
        <topology evidence="6">Multi-pass membrane protein</topology>
    </subcellularLocation>
</comment>
<dbReference type="AlphaFoldDB" id="A0A0Q9YPV4"/>
<proteinExistence type="inferred from homology"/>
<dbReference type="Proteomes" id="UP000051494">
    <property type="component" value="Unassembled WGS sequence"/>
</dbReference>
<keyword evidence="3 7" id="KW-0812">Transmembrane</keyword>
<evidence type="ECO:0000256" key="2">
    <source>
        <dbReference type="ARBA" id="ARBA00022475"/>
    </source>
</evidence>
<dbReference type="PANTHER" id="PTHR30625:SF11">
    <property type="entry name" value="MOTA_TOLQ_EXBB PROTON CHANNEL DOMAIN-CONTAINING PROTEIN"/>
    <property type="match status" value="1"/>
</dbReference>